<keyword evidence="6 8" id="KW-1133">Transmembrane helix</keyword>
<feature type="domain" description="DUF883" evidence="10">
    <location>
        <begin position="73"/>
        <end position="98"/>
    </location>
</feature>
<dbReference type="Proteomes" id="UP001595904">
    <property type="component" value="Unassembled WGS sequence"/>
</dbReference>
<evidence type="ECO:0000256" key="4">
    <source>
        <dbReference type="ARBA" id="ARBA00022519"/>
    </source>
</evidence>
<dbReference type="RefSeq" id="WP_380601345.1">
    <property type="nucleotide sequence ID" value="NZ_JBHSDU010000014.1"/>
</dbReference>
<proteinExistence type="inferred from homology"/>
<evidence type="ECO:0000256" key="1">
    <source>
        <dbReference type="ARBA" id="ARBA00004377"/>
    </source>
</evidence>
<evidence type="ECO:0000259" key="9">
    <source>
        <dbReference type="Pfam" id="PF05957"/>
    </source>
</evidence>
<evidence type="ECO:0000256" key="7">
    <source>
        <dbReference type="ARBA" id="ARBA00023136"/>
    </source>
</evidence>
<dbReference type="Pfam" id="PF05957">
    <property type="entry name" value="DUF883"/>
    <property type="match status" value="1"/>
</dbReference>
<gene>
    <name evidence="11" type="ORF">ACFPN2_24080</name>
</gene>
<evidence type="ECO:0000313" key="11">
    <source>
        <dbReference type="EMBL" id="MFC4312182.1"/>
    </source>
</evidence>
<dbReference type="InterPro" id="IPR043605">
    <property type="entry name" value="DUF883_C"/>
</dbReference>
<evidence type="ECO:0000256" key="5">
    <source>
        <dbReference type="ARBA" id="ARBA00022692"/>
    </source>
</evidence>
<feature type="transmembrane region" description="Helical" evidence="8">
    <location>
        <begin position="81"/>
        <end position="99"/>
    </location>
</feature>
<evidence type="ECO:0000256" key="3">
    <source>
        <dbReference type="ARBA" id="ARBA00022475"/>
    </source>
</evidence>
<dbReference type="InterPro" id="IPR010279">
    <property type="entry name" value="YqjD/ElaB"/>
</dbReference>
<organism evidence="11 12">
    <name type="scientific">Steroidobacter flavus</name>
    <dbReference type="NCBI Taxonomy" id="1842136"/>
    <lineage>
        <taxon>Bacteria</taxon>
        <taxon>Pseudomonadati</taxon>
        <taxon>Pseudomonadota</taxon>
        <taxon>Gammaproteobacteria</taxon>
        <taxon>Steroidobacterales</taxon>
        <taxon>Steroidobacteraceae</taxon>
        <taxon>Steroidobacter</taxon>
    </lineage>
</organism>
<feature type="domain" description="DUF883" evidence="9">
    <location>
        <begin position="12"/>
        <end position="58"/>
    </location>
</feature>
<dbReference type="PANTHER" id="PTHR35893:SF3">
    <property type="entry name" value="INNER MEMBRANE PROTEIN"/>
    <property type="match status" value="1"/>
</dbReference>
<comment type="caution">
    <text evidence="11">The sequence shown here is derived from an EMBL/GenBank/DDBJ whole genome shotgun (WGS) entry which is preliminary data.</text>
</comment>
<protein>
    <submittedName>
        <fullName evidence="11">YqjD family protein</fullName>
    </submittedName>
</protein>
<dbReference type="PANTHER" id="PTHR35893">
    <property type="entry name" value="INNER MEMBRANE PROTEIN-RELATED"/>
    <property type="match status" value="1"/>
</dbReference>
<evidence type="ECO:0000256" key="6">
    <source>
        <dbReference type="ARBA" id="ARBA00022989"/>
    </source>
</evidence>
<name>A0ABV8SYS0_9GAMM</name>
<keyword evidence="5 8" id="KW-0812">Transmembrane</keyword>
<keyword evidence="4" id="KW-0997">Cell inner membrane</keyword>
<evidence type="ECO:0000256" key="2">
    <source>
        <dbReference type="ARBA" id="ARBA00010423"/>
    </source>
</evidence>
<evidence type="ECO:0000256" key="8">
    <source>
        <dbReference type="SAM" id="Phobius"/>
    </source>
</evidence>
<comment type="similarity">
    <text evidence="2">Belongs to the ElaB/YgaM/YqjD family.</text>
</comment>
<evidence type="ECO:0000259" key="10">
    <source>
        <dbReference type="Pfam" id="PF19029"/>
    </source>
</evidence>
<dbReference type="Pfam" id="PF19029">
    <property type="entry name" value="DUF883_C"/>
    <property type="match status" value="1"/>
</dbReference>
<accession>A0ABV8SYS0</accession>
<reference evidence="12" key="1">
    <citation type="journal article" date="2019" name="Int. J. Syst. Evol. Microbiol.">
        <title>The Global Catalogue of Microorganisms (GCM) 10K type strain sequencing project: providing services to taxonomists for standard genome sequencing and annotation.</title>
        <authorList>
            <consortium name="The Broad Institute Genomics Platform"/>
            <consortium name="The Broad Institute Genome Sequencing Center for Infectious Disease"/>
            <person name="Wu L."/>
            <person name="Ma J."/>
        </authorList>
    </citation>
    <scope>NUCLEOTIDE SEQUENCE [LARGE SCALE GENOMIC DNA]</scope>
    <source>
        <strain evidence="12">CGMCC 1.10759</strain>
    </source>
</reference>
<sequence>MRNGAFDTPIRHLRKDLQSVARDAEELLRATADVTNDRVQEARARTQKTVRQAFDNLYDRRMQRRVRKYARYTDAYVRDHTWGIIGAVAGVALIIGFLTRRD</sequence>
<keyword evidence="7 8" id="KW-0472">Membrane</keyword>
<keyword evidence="12" id="KW-1185">Reference proteome</keyword>
<comment type="subcellular location">
    <subcellularLocation>
        <location evidence="1">Cell inner membrane</location>
        <topology evidence="1">Single-pass membrane protein</topology>
    </subcellularLocation>
</comment>
<keyword evidence="3" id="KW-1003">Cell membrane</keyword>
<dbReference type="InterPro" id="IPR043604">
    <property type="entry name" value="DUF883_N"/>
</dbReference>
<evidence type="ECO:0000313" key="12">
    <source>
        <dbReference type="Proteomes" id="UP001595904"/>
    </source>
</evidence>
<dbReference type="EMBL" id="JBHSDU010000014">
    <property type="protein sequence ID" value="MFC4312182.1"/>
    <property type="molecule type" value="Genomic_DNA"/>
</dbReference>